<keyword evidence="4 11" id="KW-0813">Transport</keyword>
<dbReference type="Gene3D" id="1.10.3720.10">
    <property type="entry name" value="MetI-like"/>
    <property type="match status" value="1"/>
</dbReference>
<feature type="transmembrane region" description="Helical" evidence="11">
    <location>
        <begin position="102"/>
        <end position="123"/>
    </location>
</feature>
<feature type="transmembrane region" description="Helical" evidence="11">
    <location>
        <begin position="135"/>
        <end position="155"/>
    </location>
</feature>
<dbReference type="Pfam" id="PF00528">
    <property type="entry name" value="BPD_transp_1"/>
    <property type="match status" value="1"/>
</dbReference>
<evidence type="ECO:0000256" key="7">
    <source>
        <dbReference type="ARBA" id="ARBA00022692"/>
    </source>
</evidence>
<evidence type="ECO:0000256" key="11">
    <source>
        <dbReference type="RuleBase" id="RU363032"/>
    </source>
</evidence>
<dbReference type="InterPro" id="IPR035906">
    <property type="entry name" value="MetI-like_sf"/>
</dbReference>
<dbReference type="RefSeq" id="WP_151176971.1">
    <property type="nucleotide sequence ID" value="NZ_CP042906.1"/>
</dbReference>
<keyword evidence="8 11" id="KW-1133">Transmembrane helix</keyword>
<evidence type="ECO:0000256" key="10">
    <source>
        <dbReference type="ARBA" id="ARBA00041109"/>
    </source>
</evidence>
<protein>
    <recommendedName>
        <fullName evidence="10">Maltose/maltodextrin transport system permease protein MalG</fullName>
    </recommendedName>
</protein>
<keyword evidence="14" id="KW-1185">Reference proteome</keyword>
<evidence type="ECO:0000256" key="5">
    <source>
        <dbReference type="ARBA" id="ARBA00022475"/>
    </source>
</evidence>
<evidence type="ECO:0000256" key="6">
    <source>
        <dbReference type="ARBA" id="ARBA00022597"/>
    </source>
</evidence>
<proteinExistence type="inferred from homology"/>
<dbReference type="KEGG" id="htq:FRZ44_19300"/>
<evidence type="ECO:0000256" key="3">
    <source>
        <dbReference type="ARBA" id="ARBA00009047"/>
    </source>
</evidence>
<evidence type="ECO:0000256" key="9">
    <source>
        <dbReference type="ARBA" id="ARBA00023136"/>
    </source>
</evidence>
<reference evidence="13 14" key="1">
    <citation type="submission" date="2019-08" db="EMBL/GenBank/DDBJ databases">
        <title>Hyperibacter terrae gen. nov., sp. nov. and Hyperibacter viscosus sp. nov., two new members in the family Rhodospirillaceae isolated from the rhizosphere of Hypericum perforatum.</title>
        <authorList>
            <person name="Noviana Z."/>
        </authorList>
    </citation>
    <scope>NUCLEOTIDE SEQUENCE [LARGE SCALE GENOMIC DNA]</scope>
    <source>
        <strain evidence="13 14">R5913</strain>
    </source>
</reference>
<dbReference type="InterPro" id="IPR000515">
    <property type="entry name" value="MetI-like"/>
</dbReference>
<feature type="transmembrane region" description="Helical" evidence="11">
    <location>
        <begin position="175"/>
        <end position="198"/>
    </location>
</feature>
<dbReference type="SUPFAM" id="SSF161098">
    <property type="entry name" value="MetI-like"/>
    <property type="match status" value="1"/>
</dbReference>
<keyword evidence="9 11" id="KW-0472">Membrane</keyword>
<dbReference type="EMBL" id="CP042906">
    <property type="protein sequence ID" value="QEX16635.1"/>
    <property type="molecule type" value="Genomic_DNA"/>
</dbReference>
<keyword evidence="5" id="KW-1003">Cell membrane</keyword>
<feature type="transmembrane region" description="Helical" evidence="11">
    <location>
        <begin position="69"/>
        <end position="90"/>
    </location>
</feature>
<name>A0A5J6MJG9_9PROT</name>
<gene>
    <name evidence="13" type="ORF">FRZ44_19300</name>
</gene>
<dbReference type="Proteomes" id="UP000326202">
    <property type="component" value="Chromosome"/>
</dbReference>
<sequence length="268" mass="28682">MKKGRNIVPHLLLVLFSLYILLPPLWVLRTSFVPDSLAYQTSLFPGLTLANYVKLFAKDDFALAYQDSFMAALGSTLLALPLAAMTGYAFARFRTGGQASRFIVLATQMLPPVAIVLPVFAIFRLAGLTNSVPGLMIAYAAVNLPFLTWILMGFFEGVPVELEWAAMTDGATAWGAFWRIVIPVSLPGLAAAGVLGFILAWNEFLFALVLTGPTTATIPVALSGLQSQNGVQIAEVSAGVVLGVAPLLIASRFIQRYLVSGLTFGAIK</sequence>
<dbReference type="GO" id="GO:0005886">
    <property type="term" value="C:plasma membrane"/>
    <property type="evidence" value="ECO:0007669"/>
    <property type="project" value="UniProtKB-SubCell"/>
</dbReference>
<dbReference type="PANTHER" id="PTHR32243">
    <property type="entry name" value="MALTOSE TRANSPORT SYSTEM PERMEASE-RELATED"/>
    <property type="match status" value="1"/>
</dbReference>
<evidence type="ECO:0000256" key="1">
    <source>
        <dbReference type="ARBA" id="ARBA00002264"/>
    </source>
</evidence>
<evidence type="ECO:0000256" key="2">
    <source>
        <dbReference type="ARBA" id="ARBA00004651"/>
    </source>
</evidence>
<comment type="function">
    <text evidence="1">Part of the ABC transporter complex MalEFGK involved in maltose/maltodextrin import. Probably responsible for the translocation of the substrate across the membrane.</text>
</comment>
<feature type="transmembrane region" description="Helical" evidence="11">
    <location>
        <begin position="231"/>
        <end position="250"/>
    </location>
</feature>
<dbReference type="PANTHER" id="PTHR32243:SF50">
    <property type="entry name" value="MALTOSE_MALTODEXTRIN TRANSPORT SYSTEM PERMEASE PROTEIN MALG"/>
    <property type="match status" value="1"/>
</dbReference>
<feature type="domain" description="ABC transmembrane type-1" evidence="12">
    <location>
        <begin position="65"/>
        <end position="254"/>
    </location>
</feature>
<dbReference type="AlphaFoldDB" id="A0A5J6MJG9"/>
<comment type="subcellular location">
    <subcellularLocation>
        <location evidence="2 11">Cell membrane</location>
        <topology evidence="2 11">Multi-pass membrane protein</topology>
    </subcellularLocation>
</comment>
<dbReference type="OrthoDB" id="9790107at2"/>
<accession>A0A5J6MJG9</accession>
<evidence type="ECO:0000259" key="12">
    <source>
        <dbReference type="PROSITE" id="PS50928"/>
    </source>
</evidence>
<evidence type="ECO:0000313" key="14">
    <source>
        <dbReference type="Proteomes" id="UP000326202"/>
    </source>
</evidence>
<comment type="similarity">
    <text evidence="3">Belongs to the binding-protein-dependent transport system permease family. MalFG subfamily.</text>
</comment>
<feature type="transmembrane region" description="Helical" evidence="11">
    <location>
        <begin position="7"/>
        <end position="26"/>
    </location>
</feature>
<keyword evidence="7 11" id="KW-0812">Transmembrane</keyword>
<dbReference type="CDD" id="cd06261">
    <property type="entry name" value="TM_PBP2"/>
    <property type="match status" value="1"/>
</dbReference>
<evidence type="ECO:0000256" key="8">
    <source>
        <dbReference type="ARBA" id="ARBA00022989"/>
    </source>
</evidence>
<evidence type="ECO:0000256" key="4">
    <source>
        <dbReference type="ARBA" id="ARBA00022448"/>
    </source>
</evidence>
<evidence type="ECO:0000313" key="13">
    <source>
        <dbReference type="EMBL" id="QEX16635.1"/>
    </source>
</evidence>
<keyword evidence="6" id="KW-0762">Sugar transport</keyword>
<feature type="transmembrane region" description="Helical" evidence="11">
    <location>
        <begin position="205"/>
        <end position="225"/>
    </location>
</feature>
<organism evidence="13 14">
    <name type="scientific">Hypericibacter terrae</name>
    <dbReference type="NCBI Taxonomy" id="2602015"/>
    <lineage>
        <taxon>Bacteria</taxon>
        <taxon>Pseudomonadati</taxon>
        <taxon>Pseudomonadota</taxon>
        <taxon>Alphaproteobacteria</taxon>
        <taxon>Rhodospirillales</taxon>
        <taxon>Dongiaceae</taxon>
        <taxon>Hypericibacter</taxon>
    </lineage>
</organism>
<dbReference type="PROSITE" id="PS50928">
    <property type="entry name" value="ABC_TM1"/>
    <property type="match status" value="1"/>
</dbReference>
<dbReference type="GO" id="GO:0055085">
    <property type="term" value="P:transmembrane transport"/>
    <property type="evidence" value="ECO:0007669"/>
    <property type="project" value="InterPro"/>
</dbReference>
<dbReference type="InterPro" id="IPR050901">
    <property type="entry name" value="BP-dep_ABC_trans_perm"/>
</dbReference>